<dbReference type="InterPro" id="IPR016867">
    <property type="entry name" value="GcvR"/>
</dbReference>
<protein>
    <recommendedName>
        <fullName evidence="1">Glycine cleavage system transcriptional repressor</fullName>
    </recommendedName>
</protein>
<evidence type="ECO:0000313" key="4">
    <source>
        <dbReference type="Proteomes" id="UP000011134"/>
    </source>
</evidence>
<feature type="domain" description="ACT" evidence="2">
    <location>
        <begin position="90"/>
        <end position="168"/>
    </location>
</feature>
<dbReference type="SUPFAM" id="SSF55021">
    <property type="entry name" value="ACT-like"/>
    <property type="match status" value="2"/>
</dbReference>
<dbReference type="GO" id="GO:0006355">
    <property type="term" value="P:regulation of DNA-templated transcription"/>
    <property type="evidence" value="ECO:0007669"/>
    <property type="project" value="UniProtKB-UniRule"/>
</dbReference>
<keyword evidence="1" id="KW-0963">Cytoplasm</keyword>
<comment type="caution">
    <text evidence="3">The sequence shown here is derived from an EMBL/GenBank/DDBJ whole genome shotgun (WGS) entry which is preliminary data.</text>
</comment>
<accession>L8JII9</accession>
<evidence type="ECO:0000256" key="1">
    <source>
        <dbReference type="PIRNR" id="PIRNR028103"/>
    </source>
</evidence>
<dbReference type="RefSeq" id="WP_007461637.1">
    <property type="nucleotide sequence ID" value="NZ_AMZO01000002.1"/>
</dbReference>
<dbReference type="PANTHER" id="PTHR34875">
    <property type="entry name" value="UPF0237 PROTEIN MJ1558"/>
    <property type="match status" value="1"/>
</dbReference>
<name>L8JII9_9GAMM</name>
<dbReference type="GO" id="GO:0005737">
    <property type="term" value="C:cytoplasm"/>
    <property type="evidence" value="ECO:0007669"/>
    <property type="project" value="UniProtKB-SubCell"/>
</dbReference>
<keyword evidence="4" id="KW-1185">Reference proteome</keyword>
<dbReference type="PANTHER" id="PTHR34875:SF6">
    <property type="entry name" value="UPF0237 PROTEIN MJ1558"/>
    <property type="match status" value="1"/>
</dbReference>
<proteinExistence type="predicted"/>
<keyword evidence="1" id="KW-0804">Transcription</keyword>
<dbReference type="OrthoDB" id="5814370at2"/>
<reference evidence="3 4" key="1">
    <citation type="submission" date="2012-12" db="EMBL/GenBank/DDBJ databases">
        <title>Genome Assembly of Photobacterium sp. AK15.</title>
        <authorList>
            <person name="Khatri I."/>
            <person name="Vaidya B."/>
            <person name="Srinivas T.N.R."/>
            <person name="Subramanian S."/>
            <person name="Pinnaka A."/>
        </authorList>
    </citation>
    <scope>NUCLEOTIDE SEQUENCE [LARGE SCALE GENOMIC DNA]</scope>
    <source>
        <strain evidence="3 4">AK15</strain>
    </source>
</reference>
<dbReference type="PIRSF" id="PIRSF028103">
    <property type="entry name" value="GcvR"/>
    <property type="match status" value="1"/>
</dbReference>
<dbReference type="InterPro" id="IPR045865">
    <property type="entry name" value="ACT-like_dom_sf"/>
</dbReference>
<organism evidence="3 4">
    <name type="scientific">Photobacterium marinum</name>
    <dbReference type="NCBI Taxonomy" id="1056511"/>
    <lineage>
        <taxon>Bacteria</taxon>
        <taxon>Pseudomonadati</taxon>
        <taxon>Pseudomonadota</taxon>
        <taxon>Gammaproteobacteria</taxon>
        <taxon>Vibrionales</taxon>
        <taxon>Vibrionaceae</taxon>
        <taxon>Photobacterium</taxon>
    </lineage>
</organism>
<gene>
    <name evidence="3" type="ORF">C942_01217</name>
</gene>
<dbReference type="AlphaFoldDB" id="L8JII9"/>
<dbReference type="InterPro" id="IPR002912">
    <property type="entry name" value="ACT_dom"/>
</dbReference>
<keyword evidence="1" id="KW-0678">Repressor</keyword>
<dbReference type="PROSITE" id="PS51671">
    <property type="entry name" value="ACT"/>
    <property type="match status" value="1"/>
</dbReference>
<dbReference type="PATRIC" id="fig|1056511.3.peg.289"/>
<sequence>MNTQLTITIAGQDHPQLINQLAAKTHELGGKWLISKINRLDNQIVGIIKVDIPADNAQLLKGEFTRIPELHARVIDVTQPVPLGKFEQLKLKVESNDRSGLVHDLTNVLDDIGIDIIHIENHRIGVPDLGKALFVAELLVDVPAEVNVEQLLEAMQQVEEDMRVSVVD</sequence>
<dbReference type="Gene3D" id="3.30.70.260">
    <property type="match status" value="2"/>
</dbReference>
<comment type="subcellular location">
    <subcellularLocation>
        <location evidence="1">Cytoplasm</location>
    </subcellularLocation>
</comment>
<dbReference type="Proteomes" id="UP000011134">
    <property type="component" value="Unassembled WGS sequence"/>
</dbReference>
<evidence type="ECO:0000313" key="3">
    <source>
        <dbReference type="EMBL" id="ELR67289.1"/>
    </source>
</evidence>
<dbReference type="InterPro" id="IPR050990">
    <property type="entry name" value="UPF0237/GcvR_regulator"/>
</dbReference>
<dbReference type="EMBL" id="AMZO01000002">
    <property type="protein sequence ID" value="ELR67289.1"/>
    <property type="molecule type" value="Genomic_DNA"/>
</dbReference>
<evidence type="ECO:0000259" key="2">
    <source>
        <dbReference type="PROSITE" id="PS51671"/>
    </source>
</evidence>